<proteinExistence type="predicted"/>
<accession>A0ABS5LNB5</accession>
<organism evidence="2 3">
    <name type="scientific">Comamonas brasiliensis</name>
    <dbReference type="NCBI Taxonomy" id="1812482"/>
    <lineage>
        <taxon>Bacteria</taxon>
        <taxon>Pseudomonadati</taxon>
        <taxon>Pseudomonadota</taxon>
        <taxon>Betaproteobacteria</taxon>
        <taxon>Burkholderiales</taxon>
        <taxon>Comamonadaceae</taxon>
        <taxon>Comamonas</taxon>
    </lineage>
</organism>
<keyword evidence="3" id="KW-1185">Reference proteome</keyword>
<feature type="transmembrane region" description="Helical" evidence="1">
    <location>
        <begin position="39"/>
        <end position="58"/>
    </location>
</feature>
<evidence type="ECO:0000313" key="2">
    <source>
        <dbReference type="EMBL" id="MBS3017990.1"/>
    </source>
</evidence>
<keyword evidence="1" id="KW-0812">Transmembrane</keyword>
<keyword evidence="1" id="KW-1133">Transmembrane helix</keyword>
<name>A0ABS5LNB5_9BURK</name>
<evidence type="ECO:0000313" key="3">
    <source>
        <dbReference type="Proteomes" id="UP001647436"/>
    </source>
</evidence>
<gene>
    <name evidence="2" type="ORF">DJFAAGMI_00720</name>
</gene>
<protein>
    <recommendedName>
        <fullName evidence="4">DUF4175 domain-containing protein</fullName>
    </recommendedName>
</protein>
<evidence type="ECO:0000256" key="1">
    <source>
        <dbReference type="SAM" id="Phobius"/>
    </source>
</evidence>
<dbReference type="RefSeq" id="WP_211455975.1">
    <property type="nucleotide sequence ID" value="NZ_JAANES010000001.1"/>
</dbReference>
<reference evidence="2 3" key="1">
    <citation type="submission" date="2020-03" db="EMBL/GenBank/DDBJ databases">
        <title>The role of nitrogen metabolism on polyethylene biodegradation.</title>
        <authorList>
            <person name="Peixoto J."/>
            <person name="Vizzotto C.S."/>
            <person name="Ramos A."/>
            <person name="Alves G."/>
            <person name="Steindorff A."/>
            <person name="Kruger R."/>
        </authorList>
    </citation>
    <scope>NUCLEOTIDE SEQUENCE [LARGE SCALE GENOMIC DNA]</scope>
    <source>
        <strain evidence="2 3">PE63</strain>
    </source>
</reference>
<dbReference type="EMBL" id="JAANES010000001">
    <property type="protein sequence ID" value="MBS3017990.1"/>
    <property type="molecule type" value="Genomic_DNA"/>
</dbReference>
<comment type="caution">
    <text evidence="2">The sequence shown here is derived from an EMBL/GenBank/DDBJ whole genome shotgun (WGS) entry which is preliminary data.</text>
</comment>
<evidence type="ECO:0008006" key="4">
    <source>
        <dbReference type="Google" id="ProtNLM"/>
    </source>
</evidence>
<sequence>MKNTPSRLLAIWGWPVALGLLTGIGLIAALFSDGGLGDTLSGICLGIPTVCGIWYGLLRRAPR</sequence>
<dbReference type="Proteomes" id="UP001647436">
    <property type="component" value="Unassembled WGS sequence"/>
</dbReference>
<keyword evidence="1" id="KW-0472">Membrane</keyword>